<comment type="caution">
    <text evidence="2">The sequence shown here is derived from an EMBL/GenBank/DDBJ whole genome shotgun (WGS) entry which is preliminary data.</text>
</comment>
<dbReference type="PANTHER" id="PTHR34825:SF1">
    <property type="entry name" value="AAA-ATPASE-LIKE DOMAIN-CONTAINING PROTEIN"/>
    <property type="match status" value="1"/>
</dbReference>
<evidence type="ECO:0000313" key="3">
    <source>
        <dbReference type="Proteomes" id="UP000823631"/>
    </source>
</evidence>
<evidence type="ECO:0000259" key="1">
    <source>
        <dbReference type="Pfam" id="PF09820"/>
    </source>
</evidence>
<evidence type="ECO:0000313" key="2">
    <source>
        <dbReference type="EMBL" id="MBO8415753.1"/>
    </source>
</evidence>
<sequence>MTFEIDEPASKNEAELYAEICDSLPNTCSFRALRLGGKIYVDKTELLYPIACCRFGAYYLARPPRFGKSTLLSTLEELFEHGVEPYDDHDSCFKGLDIERLWTEPSGLYQVLRLDFSLDFNRNKASATDFAKQLGCRIKQFAKALNIELPQDCGTSLDPLLSALLNEVKDSSIVLLIDDFDTPLLCLAGKPEELHILQELLRSFYALIKHFSSKFRLIFITGLTRCKDYLTWNSGNFITDISTYPRYAELCGFTLAELNQNFRLCLIYQAMHQCSTSKDYEKYISDLLNGLNLWYGGYTFGDNAYNKVLSTGSVLKFFKKAEADFPVNLSIDPGFEAVLKEKFLLSDLPSLTEHLKNNTVLRSYFSFASGANTVEQLTLLELLYCLGFLTLHEPVSSVSSCAAFRVANQEMMMLLSNTAANYVMGGYQDQPGLLNLHRDVFLDALNDSDADAVSDCLTTVLRTINSSRKDLCSKKQISSILYRFMSAFDLNFNLQNRSLLATNPDLTFIINPLCSVLLIKFFVCSTNDKDKLDLRLTKAIEEIREASLPTLAIPVAKILRLALVYSVAEQAFVRSSLLEDPSPFSPAFQYLPQ</sequence>
<dbReference type="EMBL" id="JADINH010000110">
    <property type="protein sequence ID" value="MBO8415753.1"/>
    <property type="molecule type" value="Genomic_DNA"/>
</dbReference>
<proteinExistence type="predicted"/>
<accession>A0A9D9DB05</accession>
<feature type="domain" description="AAA-ATPase-like" evidence="1">
    <location>
        <begin position="29"/>
        <end position="226"/>
    </location>
</feature>
<dbReference type="Pfam" id="PF09820">
    <property type="entry name" value="AAA-ATPase_like"/>
    <property type="match status" value="1"/>
</dbReference>
<gene>
    <name evidence="2" type="ORF">IAB19_05180</name>
</gene>
<reference evidence="2" key="2">
    <citation type="journal article" date="2021" name="PeerJ">
        <title>Extensive microbial diversity within the chicken gut microbiome revealed by metagenomics and culture.</title>
        <authorList>
            <person name="Gilroy R."/>
            <person name="Ravi A."/>
            <person name="Getino M."/>
            <person name="Pursley I."/>
            <person name="Horton D.L."/>
            <person name="Alikhan N.F."/>
            <person name="Baker D."/>
            <person name="Gharbi K."/>
            <person name="Hall N."/>
            <person name="Watson M."/>
            <person name="Adriaenssens E.M."/>
            <person name="Foster-Nyarko E."/>
            <person name="Jarju S."/>
            <person name="Secka A."/>
            <person name="Antonio M."/>
            <person name="Oren A."/>
            <person name="Chaudhuri R.R."/>
            <person name="La Ragione R."/>
            <person name="Hildebrand F."/>
            <person name="Pallen M.J."/>
        </authorList>
    </citation>
    <scope>NUCLEOTIDE SEQUENCE</scope>
    <source>
        <strain evidence="2">17213</strain>
    </source>
</reference>
<name>A0A9D9DB05_9GAMM</name>
<dbReference type="PANTHER" id="PTHR34825">
    <property type="entry name" value="CONSERVED PROTEIN, WITH A WEAK D-GALACTARATE DEHYDRATASE/ALTRONATE HYDROLASE DOMAIN"/>
    <property type="match status" value="1"/>
</dbReference>
<dbReference type="AlphaFoldDB" id="A0A9D9DB05"/>
<dbReference type="Proteomes" id="UP000823631">
    <property type="component" value="Unassembled WGS sequence"/>
</dbReference>
<reference evidence="2" key="1">
    <citation type="submission" date="2020-10" db="EMBL/GenBank/DDBJ databases">
        <authorList>
            <person name="Gilroy R."/>
        </authorList>
    </citation>
    <scope>NUCLEOTIDE SEQUENCE</scope>
    <source>
        <strain evidence="2">17213</strain>
    </source>
</reference>
<dbReference type="InterPro" id="IPR018631">
    <property type="entry name" value="AAA-ATPase-like_dom"/>
</dbReference>
<organism evidence="2 3">
    <name type="scientific">Candidatus Avisuccinivibrio stercorigallinarum</name>
    <dbReference type="NCBI Taxonomy" id="2840704"/>
    <lineage>
        <taxon>Bacteria</taxon>
        <taxon>Pseudomonadati</taxon>
        <taxon>Pseudomonadota</taxon>
        <taxon>Gammaproteobacteria</taxon>
        <taxon>Aeromonadales</taxon>
        <taxon>Succinivibrionaceae</taxon>
        <taxon>Succinivibrionaceae incertae sedis</taxon>
        <taxon>Candidatus Avisuccinivibrio</taxon>
    </lineage>
</organism>
<protein>
    <submittedName>
        <fullName evidence="2">AAA family ATPase</fullName>
    </submittedName>
</protein>